<protein>
    <recommendedName>
        <fullName evidence="2">DUF3024 domain-containing protein</fullName>
    </recommendedName>
</protein>
<dbReference type="EMBL" id="CP157675">
    <property type="protein sequence ID" value="XBP68753.1"/>
    <property type="molecule type" value="Genomic_DNA"/>
</dbReference>
<reference evidence="1" key="1">
    <citation type="submission" date="2024-05" db="EMBL/GenBank/DDBJ databases">
        <authorList>
            <person name="Bunk B."/>
            <person name="Swiderski J."/>
            <person name="Sproer C."/>
            <person name="Thiel V."/>
        </authorList>
    </citation>
    <scope>NUCLEOTIDE SEQUENCE</scope>
    <source>
        <strain evidence="1">DSM 17735</strain>
    </source>
</reference>
<dbReference type="AlphaFoldDB" id="A0AAU7LPB7"/>
<organism evidence="1">
    <name type="scientific">Polaromonas hydrogenivorans</name>
    <dbReference type="NCBI Taxonomy" id="335476"/>
    <lineage>
        <taxon>Bacteria</taxon>
        <taxon>Pseudomonadati</taxon>
        <taxon>Pseudomonadota</taxon>
        <taxon>Betaproteobacteria</taxon>
        <taxon>Burkholderiales</taxon>
        <taxon>Comamonadaceae</taxon>
        <taxon>Polaromonas</taxon>
    </lineage>
</organism>
<gene>
    <name evidence="1" type="ORF">ABLV49_12640</name>
</gene>
<accession>A0AAU7LPB7</accession>
<evidence type="ECO:0000313" key="1">
    <source>
        <dbReference type="EMBL" id="XBP68753.1"/>
    </source>
</evidence>
<sequence>MNTAVAVAASASGQVRDFMLHRLERALRERVRYRYVQPLVLREGDSFRIQSPCCSRNVDPSGGVIDIALLAPGAGQRWSLSARDHARGAWVPRFQDEPLDELLDALCVDNERQFWP</sequence>
<dbReference type="Pfam" id="PF11225">
    <property type="entry name" value="DUF3024"/>
    <property type="match status" value="1"/>
</dbReference>
<dbReference type="RefSeq" id="WP_349276859.1">
    <property type="nucleotide sequence ID" value="NZ_CBCSCU010000048.1"/>
</dbReference>
<dbReference type="InterPro" id="IPR021388">
    <property type="entry name" value="DUF3024"/>
</dbReference>
<name>A0AAU7LPB7_9BURK</name>
<proteinExistence type="predicted"/>
<evidence type="ECO:0008006" key="2">
    <source>
        <dbReference type="Google" id="ProtNLM"/>
    </source>
</evidence>